<dbReference type="AlphaFoldDB" id="A0A4R0PZF5"/>
<organism evidence="1 2">
    <name type="scientific">Pedobacter psychrodurus</name>
    <dbReference type="NCBI Taxonomy" id="2530456"/>
    <lineage>
        <taxon>Bacteria</taxon>
        <taxon>Pseudomonadati</taxon>
        <taxon>Bacteroidota</taxon>
        <taxon>Sphingobacteriia</taxon>
        <taxon>Sphingobacteriales</taxon>
        <taxon>Sphingobacteriaceae</taxon>
        <taxon>Pedobacter</taxon>
    </lineage>
</organism>
<name>A0A4R0PZF5_9SPHI</name>
<dbReference type="EMBL" id="SJSO01000003">
    <property type="protein sequence ID" value="TCD28621.1"/>
    <property type="molecule type" value="Genomic_DNA"/>
</dbReference>
<proteinExistence type="predicted"/>
<protein>
    <submittedName>
        <fullName evidence="1">Uncharacterized protein</fullName>
    </submittedName>
</protein>
<reference evidence="1 2" key="1">
    <citation type="submission" date="2019-02" db="EMBL/GenBank/DDBJ databases">
        <title>Pedobacter sp. RP-3-21 sp. nov., isolated from Arctic soil.</title>
        <authorList>
            <person name="Dahal R.H."/>
        </authorList>
    </citation>
    <scope>NUCLEOTIDE SEQUENCE [LARGE SCALE GENOMIC DNA]</scope>
    <source>
        <strain evidence="1 2">RP-3-21</strain>
    </source>
</reference>
<evidence type="ECO:0000313" key="2">
    <source>
        <dbReference type="Proteomes" id="UP000293925"/>
    </source>
</evidence>
<dbReference type="RefSeq" id="WP_131527656.1">
    <property type="nucleotide sequence ID" value="NZ_SJSO01000003.1"/>
</dbReference>
<gene>
    <name evidence="1" type="ORF">EZ456_04325</name>
</gene>
<evidence type="ECO:0000313" key="1">
    <source>
        <dbReference type="EMBL" id="TCD28621.1"/>
    </source>
</evidence>
<dbReference type="Proteomes" id="UP000293925">
    <property type="component" value="Unassembled WGS sequence"/>
</dbReference>
<comment type="caution">
    <text evidence="1">The sequence shown here is derived from an EMBL/GenBank/DDBJ whole genome shotgun (WGS) entry which is preliminary data.</text>
</comment>
<keyword evidence="2" id="KW-1185">Reference proteome</keyword>
<accession>A0A4R0PZF5</accession>
<dbReference type="OrthoDB" id="771707at2"/>
<sequence length="61" mass="7145">MDAIKTVEDYRKVLLRINTLMNKGSQAITYEEMSEIRELRSQASSYEKVRYDHTINSEEGC</sequence>